<accession>A0ACB9YLJ3</accession>
<dbReference type="Proteomes" id="UP001497700">
    <property type="component" value="Unassembled WGS sequence"/>
</dbReference>
<protein>
    <submittedName>
        <fullName evidence="1">Norsolorinic acid reductase</fullName>
    </submittedName>
</protein>
<reference evidence="1 2" key="1">
    <citation type="journal article" date="2022" name="New Phytol.">
        <title>Ecological generalism drives hyperdiversity of secondary metabolite gene clusters in xylarialean endophytes.</title>
        <authorList>
            <person name="Franco M.E.E."/>
            <person name="Wisecaver J.H."/>
            <person name="Arnold A.E."/>
            <person name="Ju Y.M."/>
            <person name="Slot J.C."/>
            <person name="Ahrendt S."/>
            <person name="Moore L.P."/>
            <person name="Eastman K.E."/>
            <person name="Scott K."/>
            <person name="Konkel Z."/>
            <person name="Mondo S.J."/>
            <person name="Kuo A."/>
            <person name="Hayes R.D."/>
            <person name="Haridas S."/>
            <person name="Andreopoulos B."/>
            <person name="Riley R."/>
            <person name="LaButti K."/>
            <person name="Pangilinan J."/>
            <person name="Lipzen A."/>
            <person name="Amirebrahimi M."/>
            <person name="Yan J."/>
            <person name="Adam C."/>
            <person name="Keymanesh K."/>
            <person name="Ng V."/>
            <person name="Louie K."/>
            <person name="Northen T."/>
            <person name="Drula E."/>
            <person name="Henrissat B."/>
            <person name="Hsieh H.M."/>
            <person name="Youens-Clark K."/>
            <person name="Lutzoni F."/>
            <person name="Miadlikowska J."/>
            <person name="Eastwood D.C."/>
            <person name="Hamelin R.C."/>
            <person name="Grigoriev I.V."/>
            <person name="U'Ren J.M."/>
        </authorList>
    </citation>
    <scope>NUCLEOTIDE SEQUENCE [LARGE SCALE GENOMIC DNA]</scope>
    <source>
        <strain evidence="1 2">CBS 119005</strain>
    </source>
</reference>
<name>A0ACB9YLJ3_9PEZI</name>
<gene>
    <name evidence="1" type="ORF">F4820DRAFT_437977</name>
</gene>
<sequence>MVHRVATSYILSNSLKSNSKSIVKRICRFLRNRRMTHFQPAPKPKNPLGYHRLLSPSSGIKVSPLCLGAMNFGTKWNDFMGECSKEQSFEMLDAYYEMGGNFIDTANMYQDEESETWIGEWLEKRGVRDQMVIATKYTGGYRRHAIATEIQSNFTGNSAKSLHHSINASLKKLKTDYIDILYVHWWDFTTPIEEVMHALNDWVVRGKVLYLGVSDVPAWIVSQANQYARDHGLRPFVLYQGRWSASYRDMEREIIPMCRAQGMGICPWGALSRGHLKSEAERESRKANPEGRNHNFRPASEADIQVSKVVEGIANSKGKSVQAIALAWLYHKTPYVFPIVGGRKVEHLRANADALTISLSKEEMDAIDNAVPFDPGFPLNFLVSGPWKLDFTPSDIGQSQWVSHIDSVPHPKPITPRQ</sequence>
<proteinExistence type="predicted"/>
<dbReference type="EMBL" id="MU393601">
    <property type="protein sequence ID" value="KAI4860067.1"/>
    <property type="molecule type" value="Genomic_DNA"/>
</dbReference>
<evidence type="ECO:0000313" key="1">
    <source>
        <dbReference type="EMBL" id="KAI4860067.1"/>
    </source>
</evidence>
<organism evidence="1 2">
    <name type="scientific">Hypoxylon rubiginosum</name>
    <dbReference type="NCBI Taxonomy" id="110542"/>
    <lineage>
        <taxon>Eukaryota</taxon>
        <taxon>Fungi</taxon>
        <taxon>Dikarya</taxon>
        <taxon>Ascomycota</taxon>
        <taxon>Pezizomycotina</taxon>
        <taxon>Sordariomycetes</taxon>
        <taxon>Xylariomycetidae</taxon>
        <taxon>Xylariales</taxon>
        <taxon>Hypoxylaceae</taxon>
        <taxon>Hypoxylon</taxon>
    </lineage>
</organism>
<evidence type="ECO:0000313" key="2">
    <source>
        <dbReference type="Proteomes" id="UP001497700"/>
    </source>
</evidence>
<comment type="caution">
    <text evidence="1">The sequence shown here is derived from an EMBL/GenBank/DDBJ whole genome shotgun (WGS) entry which is preliminary data.</text>
</comment>
<keyword evidence="2" id="KW-1185">Reference proteome</keyword>